<dbReference type="EMBL" id="CP002630">
    <property type="protein sequence ID" value="AEB12737.1"/>
    <property type="molecule type" value="Genomic_DNA"/>
</dbReference>
<dbReference type="STRING" id="869210.Marky_2009"/>
<dbReference type="HOGENOM" id="CLU_029425_5_1_0"/>
<dbReference type="InterPro" id="IPR016047">
    <property type="entry name" value="M23ase_b-sheet_dom"/>
</dbReference>
<feature type="domain" description="LysM" evidence="1">
    <location>
        <begin position="25"/>
        <end position="69"/>
    </location>
</feature>
<evidence type="ECO:0000313" key="2">
    <source>
        <dbReference type="EMBL" id="AEB12737.1"/>
    </source>
</evidence>
<name>F2NMZ8_MARHT</name>
<dbReference type="Pfam" id="PF01476">
    <property type="entry name" value="LysM"/>
    <property type="match status" value="1"/>
</dbReference>
<proteinExistence type="predicted"/>
<dbReference type="Gene3D" id="3.10.350.10">
    <property type="entry name" value="LysM domain"/>
    <property type="match status" value="1"/>
</dbReference>
<evidence type="ECO:0000259" key="1">
    <source>
        <dbReference type="PROSITE" id="PS51782"/>
    </source>
</evidence>
<dbReference type="Proteomes" id="UP000007030">
    <property type="component" value="Chromosome"/>
</dbReference>
<dbReference type="KEGG" id="mhd:Marky_2009"/>
<accession>F2NMZ8</accession>
<dbReference type="Gene3D" id="2.70.70.10">
    <property type="entry name" value="Glucose Permease (Domain IIA)"/>
    <property type="match status" value="1"/>
</dbReference>
<dbReference type="PANTHER" id="PTHR21666:SF287">
    <property type="entry name" value="CYTOPLASMIC MEMBRANE PROTEIN"/>
    <property type="match status" value="1"/>
</dbReference>
<organism evidence="2 3">
    <name type="scientific">Marinithermus hydrothermalis (strain DSM 14884 / JCM 11576 / T1)</name>
    <dbReference type="NCBI Taxonomy" id="869210"/>
    <lineage>
        <taxon>Bacteria</taxon>
        <taxon>Thermotogati</taxon>
        <taxon>Deinococcota</taxon>
        <taxon>Deinococci</taxon>
        <taxon>Thermales</taxon>
        <taxon>Thermaceae</taxon>
        <taxon>Marinithermus</taxon>
    </lineage>
</organism>
<keyword evidence="3" id="KW-1185">Reference proteome</keyword>
<reference evidence="2 3" key="1">
    <citation type="journal article" date="2012" name="Stand. Genomic Sci.">
        <title>Complete genome sequence of the aerobic, heterotroph Marinithermus hydrothermalis type strain (T1(T)) from a deep-sea hydrothermal vent chimney.</title>
        <authorList>
            <person name="Copeland A."/>
            <person name="Gu W."/>
            <person name="Yasawong M."/>
            <person name="Lapidus A."/>
            <person name="Lucas S."/>
            <person name="Deshpande S."/>
            <person name="Pagani I."/>
            <person name="Tapia R."/>
            <person name="Cheng J.F."/>
            <person name="Goodwin L.A."/>
            <person name="Pitluck S."/>
            <person name="Liolios K."/>
            <person name="Ivanova N."/>
            <person name="Mavromatis K."/>
            <person name="Mikhailova N."/>
            <person name="Pati A."/>
            <person name="Chen A."/>
            <person name="Palaniappan K."/>
            <person name="Land M."/>
            <person name="Pan C."/>
            <person name="Brambilla E.M."/>
            <person name="Rohde M."/>
            <person name="Tindall B.J."/>
            <person name="Sikorski J."/>
            <person name="Goker M."/>
            <person name="Detter J.C."/>
            <person name="Bristow J."/>
            <person name="Eisen J.A."/>
            <person name="Markowitz V."/>
            <person name="Hugenholtz P."/>
            <person name="Kyrpides N.C."/>
            <person name="Klenk H.P."/>
            <person name="Woyke T."/>
        </authorList>
    </citation>
    <scope>NUCLEOTIDE SEQUENCE [LARGE SCALE GENOMIC DNA]</scope>
    <source>
        <strain evidence="3">DSM 14884 / JCM 11576 / T1</strain>
    </source>
</reference>
<dbReference type="GO" id="GO:0004222">
    <property type="term" value="F:metalloendopeptidase activity"/>
    <property type="evidence" value="ECO:0007669"/>
    <property type="project" value="TreeGrafter"/>
</dbReference>
<gene>
    <name evidence="2" type="ordered locus">Marky_2009</name>
</gene>
<dbReference type="SUPFAM" id="SSF51261">
    <property type="entry name" value="Duplicated hybrid motif"/>
    <property type="match status" value="1"/>
</dbReference>
<dbReference type="CDD" id="cd00118">
    <property type="entry name" value="LysM"/>
    <property type="match status" value="1"/>
</dbReference>
<dbReference type="InterPro" id="IPR011055">
    <property type="entry name" value="Dup_hybrid_motif"/>
</dbReference>
<dbReference type="SUPFAM" id="SSF54106">
    <property type="entry name" value="LysM domain"/>
    <property type="match status" value="1"/>
</dbReference>
<dbReference type="eggNOG" id="COG0739">
    <property type="taxonomic scope" value="Bacteria"/>
</dbReference>
<dbReference type="PROSITE" id="PS51782">
    <property type="entry name" value="LYSM"/>
    <property type="match status" value="1"/>
</dbReference>
<dbReference type="AlphaFoldDB" id="F2NMZ8"/>
<dbReference type="InterPro" id="IPR050570">
    <property type="entry name" value="Cell_wall_metabolism_enzyme"/>
</dbReference>
<dbReference type="OrthoDB" id="9805799at2"/>
<protein>
    <submittedName>
        <fullName evidence="2">Peptidase M23</fullName>
    </submittedName>
</protein>
<evidence type="ECO:0000313" key="3">
    <source>
        <dbReference type="Proteomes" id="UP000007030"/>
    </source>
</evidence>
<dbReference type="Pfam" id="PF01551">
    <property type="entry name" value="Peptidase_M23"/>
    <property type="match status" value="1"/>
</dbReference>
<sequence length="344" mass="37192">MPCCLRWLLWLVVWGGSLALAQPAVWYEVQPGDTLYRIAQRYGTTIPALVAANRLEDPNVLAVGQRLRIPGEHPWPQTWPAPIQGVRVTPHPVVQGQAFGVRVALERPVPLEARFQGVRYPLAPREGAAVGVVAVGALTPPGVHDLEVTGPGIALRLPLRVVDGGYAREVIRIPPSRSGLLEAGRVRAELERVRAVCAAFELVQRWRGPWRYPVQPPVRTSRFGTRRAYNGGPYTSYHAGTDLKGAEGAPVYAPADGVVALAEPLEVRGNAVILRHGLGVCSGYGHLSRLAVRAGQVVRQGEVLGYVGQTGLVTGPHLHWEVRVRGVPVDPEAWVVPGVLSGRD</sequence>
<dbReference type="SMART" id="SM00257">
    <property type="entry name" value="LysM"/>
    <property type="match status" value="1"/>
</dbReference>
<dbReference type="CDD" id="cd12797">
    <property type="entry name" value="M23_peptidase"/>
    <property type="match status" value="1"/>
</dbReference>
<dbReference type="InterPro" id="IPR036779">
    <property type="entry name" value="LysM_dom_sf"/>
</dbReference>
<dbReference type="eggNOG" id="COG1388">
    <property type="taxonomic scope" value="Bacteria"/>
</dbReference>
<dbReference type="RefSeq" id="WP_013704782.1">
    <property type="nucleotide sequence ID" value="NC_015387.1"/>
</dbReference>
<dbReference type="PANTHER" id="PTHR21666">
    <property type="entry name" value="PEPTIDASE-RELATED"/>
    <property type="match status" value="1"/>
</dbReference>
<dbReference type="InterPro" id="IPR018392">
    <property type="entry name" value="LysM"/>
</dbReference>